<gene>
    <name evidence="1" type="ORF">RPERSI_LOCUS8757</name>
</gene>
<name>A0ACA9NSB9_9GLOM</name>
<protein>
    <submittedName>
        <fullName evidence="1">2015_t:CDS:1</fullName>
    </submittedName>
</protein>
<keyword evidence="2" id="KW-1185">Reference proteome</keyword>
<comment type="caution">
    <text evidence="1">The sequence shown here is derived from an EMBL/GenBank/DDBJ whole genome shotgun (WGS) entry which is preliminary data.</text>
</comment>
<dbReference type="EMBL" id="CAJVQC010016050">
    <property type="protein sequence ID" value="CAG8672860.1"/>
    <property type="molecule type" value="Genomic_DNA"/>
</dbReference>
<dbReference type="Proteomes" id="UP000789920">
    <property type="component" value="Unassembled WGS sequence"/>
</dbReference>
<reference evidence="1" key="1">
    <citation type="submission" date="2021-06" db="EMBL/GenBank/DDBJ databases">
        <authorList>
            <person name="Kallberg Y."/>
            <person name="Tangrot J."/>
            <person name="Rosling A."/>
        </authorList>
    </citation>
    <scope>NUCLEOTIDE SEQUENCE</scope>
    <source>
        <strain evidence="1">MA461A</strain>
    </source>
</reference>
<accession>A0ACA9NSB9</accession>
<organism evidence="1 2">
    <name type="scientific">Racocetra persica</name>
    <dbReference type="NCBI Taxonomy" id="160502"/>
    <lineage>
        <taxon>Eukaryota</taxon>
        <taxon>Fungi</taxon>
        <taxon>Fungi incertae sedis</taxon>
        <taxon>Mucoromycota</taxon>
        <taxon>Glomeromycotina</taxon>
        <taxon>Glomeromycetes</taxon>
        <taxon>Diversisporales</taxon>
        <taxon>Gigasporaceae</taxon>
        <taxon>Racocetra</taxon>
    </lineage>
</organism>
<proteinExistence type="predicted"/>
<evidence type="ECO:0000313" key="2">
    <source>
        <dbReference type="Proteomes" id="UP000789920"/>
    </source>
</evidence>
<evidence type="ECO:0000313" key="1">
    <source>
        <dbReference type="EMBL" id="CAG8672860.1"/>
    </source>
</evidence>
<sequence length="306" mass="34807">MVNGNPAGTLPANWENKLVKKADLDTEKAKITTLKNDLGVIKNDNSIDTVRVNQIKDNEAELTRINNDIIAKIKTKTNLKTLIKLNANNKNEIDDVRLNEIETILSTPANTSAADVAKYKAKLQGLGIAAGYSDFNVMLADLNSLKTEKSDFQNKLSQQQEHCRKEKEAFQAQIEQKEQDLLKFMVEQLRLNLTGDKYERQQVLAEIQKLIVNPDTNQETTLANLRQKITEQEKEIKKLREQNKENIPTPELKQQAEKVLKELGLKNSYQTQIDKITSLSELTDFYQQAAKNEIGKVKGEKDQMRN</sequence>